<organism evidence="2">
    <name type="scientific">viral metagenome</name>
    <dbReference type="NCBI Taxonomy" id="1070528"/>
    <lineage>
        <taxon>unclassified sequences</taxon>
        <taxon>metagenomes</taxon>
        <taxon>organismal metagenomes</taxon>
    </lineage>
</organism>
<dbReference type="AlphaFoldDB" id="A0A6C0BZL5"/>
<name>A0A6C0BZL5_9ZZZZ</name>
<accession>A0A6C0BZL5</accession>
<keyword evidence="1" id="KW-0175">Coiled coil</keyword>
<reference evidence="2" key="1">
    <citation type="journal article" date="2020" name="Nature">
        <title>Giant virus diversity and host interactions through global metagenomics.</title>
        <authorList>
            <person name="Schulz F."/>
            <person name="Roux S."/>
            <person name="Paez-Espino D."/>
            <person name="Jungbluth S."/>
            <person name="Walsh D.A."/>
            <person name="Denef V.J."/>
            <person name="McMahon K.D."/>
            <person name="Konstantinidis K.T."/>
            <person name="Eloe-Fadrosh E.A."/>
            <person name="Kyrpides N.C."/>
            <person name="Woyke T."/>
        </authorList>
    </citation>
    <scope>NUCLEOTIDE SEQUENCE</scope>
    <source>
        <strain evidence="2">GVMAG-M-3300020166-5</strain>
    </source>
</reference>
<sequence length="56" mass="6460">MVKAQKEAVQEAEAAAQGLREAEIQQKKMQRDALYDQSATYWDQLSTKDKKKMELT</sequence>
<evidence type="ECO:0000256" key="1">
    <source>
        <dbReference type="SAM" id="Coils"/>
    </source>
</evidence>
<evidence type="ECO:0000313" key="2">
    <source>
        <dbReference type="EMBL" id="QHS96999.1"/>
    </source>
</evidence>
<dbReference type="EMBL" id="MN739283">
    <property type="protein sequence ID" value="QHS96999.1"/>
    <property type="molecule type" value="Genomic_DNA"/>
</dbReference>
<feature type="coiled-coil region" evidence="1">
    <location>
        <begin position="2"/>
        <end position="32"/>
    </location>
</feature>
<protein>
    <submittedName>
        <fullName evidence="2">Uncharacterized protein</fullName>
    </submittedName>
</protein>
<proteinExistence type="predicted"/>